<dbReference type="PRINTS" id="PR00455">
    <property type="entry name" value="HTHTETR"/>
</dbReference>
<accession>A0ABV7XBY7</accession>
<keyword evidence="1" id="KW-0805">Transcription regulation</keyword>
<dbReference type="InterPro" id="IPR036271">
    <property type="entry name" value="Tet_transcr_reg_TetR-rel_C_sf"/>
</dbReference>
<keyword evidence="3" id="KW-0804">Transcription</keyword>
<evidence type="ECO:0000256" key="3">
    <source>
        <dbReference type="ARBA" id="ARBA00023163"/>
    </source>
</evidence>
<name>A0ABV7XBY7_9SPHN</name>
<evidence type="ECO:0000256" key="1">
    <source>
        <dbReference type="ARBA" id="ARBA00023015"/>
    </source>
</evidence>
<dbReference type="PANTHER" id="PTHR47506:SF3">
    <property type="entry name" value="HTH-TYPE TRANSCRIPTIONAL REGULATOR LMRA"/>
    <property type="match status" value="1"/>
</dbReference>
<dbReference type="SUPFAM" id="SSF46689">
    <property type="entry name" value="Homeodomain-like"/>
    <property type="match status" value="1"/>
</dbReference>
<dbReference type="RefSeq" id="WP_380861738.1">
    <property type="nucleotide sequence ID" value="NZ_JBHRXV010000011.1"/>
</dbReference>
<proteinExistence type="predicted"/>
<dbReference type="Pfam" id="PF00440">
    <property type="entry name" value="TetR_N"/>
    <property type="match status" value="1"/>
</dbReference>
<dbReference type="InterPro" id="IPR009057">
    <property type="entry name" value="Homeodomain-like_sf"/>
</dbReference>
<evidence type="ECO:0000313" key="6">
    <source>
        <dbReference type="EMBL" id="MFC3713336.1"/>
    </source>
</evidence>
<dbReference type="InterPro" id="IPR001647">
    <property type="entry name" value="HTH_TetR"/>
</dbReference>
<protein>
    <submittedName>
        <fullName evidence="6">TetR/AcrR family transcriptional regulator</fullName>
    </submittedName>
</protein>
<evidence type="ECO:0000259" key="5">
    <source>
        <dbReference type="PROSITE" id="PS50977"/>
    </source>
</evidence>
<dbReference type="SUPFAM" id="SSF48498">
    <property type="entry name" value="Tetracyclin repressor-like, C-terminal domain"/>
    <property type="match status" value="1"/>
</dbReference>
<dbReference type="EMBL" id="JBHRXV010000011">
    <property type="protein sequence ID" value="MFC3713336.1"/>
    <property type="molecule type" value="Genomic_DNA"/>
</dbReference>
<keyword evidence="2 4" id="KW-0238">DNA-binding</keyword>
<comment type="caution">
    <text evidence="6">The sequence shown here is derived from an EMBL/GenBank/DDBJ whole genome shotgun (WGS) entry which is preliminary data.</text>
</comment>
<reference evidence="7" key="1">
    <citation type="journal article" date="2019" name="Int. J. Syst. Evol. Microbiol.">
        <title>The Global Catalogue of Microorganisms (GCM) 10K type strain sequencing project: providing services to taxonomists for standard genome sequencing and annotation.</title>
        <authorList>
            <consortium name="The Broad Institute Genomics Platform"/>
            <consortium name="The Broad Institute Genome Sequencing Center for Infectious Disease"/>
            <person name="Wu L."/>
            <person name="Ma J."/>
        </authorList>
    </citation>
    <scope>NUCLEOTIDE SEQUENCE [LARGE SCALE GENOMIC DNA]</scope>
    <source>
        <strain evidence="7">KCTC 42644</strain>
    </source>
</reference>
<dbReference type="InterPro" id="IPR054156">
    <property type="entry name" value="YxaF_TetR_C"/>
</dbReference>
<feature type="domain" description="HTH tetR-type" evidence="5">
    <location>
        <begin position="5"/>
        <end position="65"/>
    </location>
</feature>
<evidence type="ECO:0000256" key="4">
    <source>
        <dbReference type="PROSITE-ProRule" id="PRU00335"/>
    </source>
</evidence>
<sequence length="200" mass="22286">MQAQRLTRERIVEAAMELFWLKGYNSTSIADILSRTQVNSGSLYHFFPGKQDLLVAVLEQYRDGIGPMLLAPAWEGVDDPVERVFALLDRYRGLILETDCTYGCPIGSIALELHEPDEGVRRLLAENFTGWAAAIERCLDVAGERLPTGTDRAALAEFVLTVMEGAVMQARTYRDVAYFDRSVAQLRAHFDALEKIACAA</sequence>
<dbReference type="Gene3D" id="1.10.357.10">
    <property type="entry name" value="Tetracycline Repressor, domain 2"/>
    <property type="match status" value="1"/>
</dbReference>
<evidence type="ECO:0000313" key="7">
    <source>
        <dbReference type="Proteomes" id="UP001595615"/>
    </source>
</evidence>
<feature type="DNA-binding region" description="H-T-H motif" evidence="4">
    <location>
        <begin position="28"/>
        <end position="47"/>
    </location>
</feature>
<dbReference type="InterPro" id="IPR023772">
    <property type="entry name" value="DNA-bd_HTH_TetR-type_CS"/>
</dbReference>
<dbReference type="PROSITE" id="PS01081">
    <property type="entry name" value="HTH_TETR_1"/>
    <property type="match status" value="1"/>
</dbReference>
<organism evidence="6 7">
    <name type="scientific">Sphingoaurantiacus capsulatus</name>
    <dbReference type="NCBI Taxonomy" id="1771310"/>
    <lineage>
        <taxon>Bacteria</taxon>
        <taxon>Pseudomonadati</taxon>
        <taxon>Pseudomonadota</taxon>
        <taxon>Alphaproteobacteria</taxon>
        <taxon>Sphingomonadales</taxon>
        <taxon>Sphingosinicellaceae</taxon>
        <taxon>Sphingoaurantiacus</taxon>
    </lineage>
</organism>
<evidence type="ECO:0000256" key="2">
    <source>
        <dbReference type="ARBA" id="ARBA00023125"/>
    </source>
</evidence>
<dbReference type="PROSITE" id="PS50977">
    <property type="entry name" value="HTH_TETR_2"/>
    <property type="match status" value="1"/>
</dbReference>
<keyword evidence="7" id="KW-1185">Reference proteome</keyword>
<dbReference type="PANTHER" id="PTHR47506">
    <property type="entry name" value="TRANSCRIPTIONAL REGULATORY PROTEIN"/>
    <property type="match status" value="1"/>
</dbReference>
<gene>
    <name evidence="6" type="ORF">ACFOMD_12180</name>
</gene>
<dbReference type="Proteomes" id="UP001595615">
    <property type="component" value="Unassembled WGS sequence"/>
</dbReference>
<dbReference type="Pfam" id="PF21993">
    <property type="entry name" value="TetR_C_13_2"/>
    <property type="match status" value="1"/>
</dbReference>